<evidence type="ECO:0000256" key="1">
    <source>
        <dbReference type="SAM" id="MobiDB-lite"/>
    </source>
</evidence>
<keyword evidence="3" id="KW-1185">Reference proteome</keyword>
<sequence length="164" mass="18653">MNVELLQTLVGKVVKIDRGGPNSKVGLLLAVGDDFLTILIENDGIVYYKLHHIKSITENAKKGLPFELVIPESFEYKEASTFAEILDSLEYYWVKINRGGKDSIEGVLEAINSDYVTVVSNEEIIRLSLFHIHNISYGAVVEKPEKEKEEKEEKQEEQKEEKID</sequence>
<organism evidence="2 3">
    <name type="scientific">Niallia circulans</name>
    <name type="common">Bacillus circulans</name>
    <dbReference type="NCBI Taxonomy" id="1397"/>
    <lineage>
        <taxon>Bacteria</taxon>
        <taxon>Bacillati</taxon>
        <taxon>Bacillota</taxon>
        <taxon>Bacilli</taxon>
        <taxon>Bacillales</taxon>
        <taxon>Bacillaceae</taxon>
        <taxon>Niallia</taxon>
    </lineage>
</organism>
<protein>
    <recommendedName>
        <fullName evidence="4">Spore coat protein</fullName>
    </recommendedName>
</protein>
<comment type="caution">
    <text evidence="2">The sequence shown here is derived from an EMBL/GenBank/DDBJ whole genome shotgun (WGS) entry which is preliminary data.</text>
</comment>
<gene>
    <name evidence="2" type="ORF">ABW02_18880</name>
</gene>
<dbReference type="OrthoDB" id="2452727at2"/>
<reference evidence="2 3" key="1">
    <citation type="submission" date="2015-05" db="EMBL/GenBank/DDBJ databases">
        <title>Whole genome sequence and identification of bacterial endophytes from Costus igneus.</title>
        <authorList>
            <person name="Lee Y.P."/>
            <person name="Gan H.M."/>
            <person name="Eng W."/>
            <person name="Wheatley M.S."/>
            <person name="Caraballo A."/>
            <person name="Polter S."/>
            <person name="Savka M.A."/>
            <person name="Hudson A.O."/>
        </authorList>
    </citation>
    <scope>NUCLEOTIDE SEQUENCE [LARGE SCALE GENOMIC DNA]</scope>
    <source>
        <strain evidence="2 3">RIT379</strain>
    </source>
</reference>
<dbReference type="Proteomes" id="UP000036045">
    <property type="component" value="Unassembled WGS sequence"/>
</dbReference>
<dbReference type="PATRIC" id="fig|1397.4.peg.2494"/>
<evidence type="ECO:0000313" key="2">
    <source>
        <dbReference type="EMBL" id="KLV23903.1"/>
    </source>
</evidence>
<dbReference type="EMBL" id="LDPH01000023">
    <property type="protein sequence ID" value="KLV23903.1"/>
    <property type="molecule type" value="Genomic_DNA"/>
</dbReference>
<accession>A0A0J1IDC5</accession>
<evidence type="ECO:0008006" key="4">
    <source>
        <dbReference type="Google" id="ProtNLM"/>
    </source>
</evidence>
<dbReference type="AlphaFoldDB" id="A0A0J1IDC5"/>
<dbReference type="RefSeq" id="WP_047943800.1">
    <property type="nucleotide sequence ID" value="NZ_CP053989.1"/>
</dbReference>
<name>A0A0J1IDC5_NIACI</name>
<evidence type="ECO:0000313" key="3">
    <source>
        <dbReference type="Proteomes" id="UP000036045"/>
    </source>
</evidence>
<feature type="region of interest" description="Disordered" evidence="1">
    <location>
        <begin position="143"/>
        <end position="164"/>
    </location>
</feature>
<proteinExistence type="predicted"/>
<dbReference type="GeneID" id="56351111"/>